<dbReference type="Proteomes" id="UP001597063">
    <property type="component" value="Unassembled WGS sequence"/>
</dbReference>
<keyword evidence="1" id="KW-0732">Signal</keyword>
<evidence type="ECO:0000313" key="3">
    <source>
        <dbReference type="Proteomes" id="UP001597063"/>
    </source>
</evidence>
<dbReference type="RefSeq" id="WP_131756035.1">
    <property type="nucleotide sequence ID" value="NZ_CAACUY010000011.1"/>
</dbReference>
<keyword evidence="3" id="KW-1185">Reference proteome</keyword>
<feature type="signal peptide" evidence="1">
    <location>
        <begin position="1"/>
        <end position="35"/>
    </location>
</feature>
<name>A0ABW2XZU7_9ACTN</name>
<organism evidence="2 3">
    <name type="scientific">Actinomadura fibrosa</name>
    <dbReference type="NCBI Taxonomy" id="111802"/>
    <lineage>
        <taxon>Bacteria</taxon>
        <taxon>Bacillati</taxon>
        <taxon>Actinomycetota</taxon>
        <taxon>Actinomycetes</taxon>
        <taxon>Streptosporangiales</taxon>
        <taxon>Thermomonosporaceae</taxon>
        <taxon>Actinomadura</taxon>
    </lineage>
</organism>
<gene>
    <name evidence="2" type="ORF">ACFQZM_45610</name>
</gene>
<dbReference type="Pfam" id="PF03995">
    <property type="entry name" value="Inhibitor_I36"/>
    <property type="match status" value="1"/>
</dbReference>
<evidence type="ECO:0000313" key="2">
    <source>
        <dbReference type="EMBL" id="MFD0691836.1"/>
    </source>
</evidence>
<feature type="chain" id="PRO_5047462114" evidence="1">
    <location>
        <begin position="36"/>
        <end position="151"/>
    </location>
</feature>
<accession>A0ABW2XZU7</accession>
<evidence type="ECO:0000256" key="1">
    <source>
        <dbReference type="SAM" id="SignalP"/>
    </source>
</evidence>
<sequence>MSSHSRNGRWARRSVAMVFGAGAAMALAVPVSAEAAGGSATAALPAVYANQDGVCTGGEYCMYQNIAGTQSFSDFSVDDPNLANNVYTSPGIGQGTVVANTAKFGWNHDAARTVVICTSPNYTGSCAGTFPNSGGAYSVTYRGNVESLYWS</sequence>
<proteinExistence type="predicted"/>
<reference evidence="3" key="1">
    <citation type="journal article" date="2019" name="Int. J. Syst. Evol. Microbiol.">
        <title>The Global Catalogue of Microorganisms (GCM) 10K type strain sequencing project: providing services to taxonomists for standard genome sequencing and annotation.</title>
        <authorList>
            <consortium name="The Broad Institute Genomics Platform"/>
            <consortium name="The Broad Institute Genome Sequencing Center for Infectious Disease"/>
            <person name="Wu L."/>
            <person name="Ma J."/>
        </authorList>
    </citation>
    <scope>NUCLEOTIDE SEQUENCE [LARGE SCALE GENOMIC DNA]</scope>
    <source>
        <strain evidence="3">JCM 9371</strain>
    </source>
</reference>
<dbReference type="EMBL" id="JBHTGP010000033">
    <property type="protein sequence ID" value="MFD0691836.1"/>
    <property type="molecule type" value="Genomic_DNA"/>
</dbReference>
<protein>
    <submittedName>
        <fullName evidence="2">Peptidase inhibitor family I36 protein</fullName>
    </submittedName>
</protein>
<comment type="caution">
    <text evidence="2">The sequence shown here is derived from an EMBL/GenBank/DDBJ whole genome shotgun (WGS) entry which is preliminary data.</text>
</comment>